<dbReference type="Pfam" id="PF13545">
    <property type="entry name" value="HTH_Crp_2"/>
    <property type="match status" value="1"/>
</dbReference>
<gene>
    <name evidence="5" type="ORF">D3273_01280</name>
</gene>
<keyword evidence="6" id="KW-1185">Reference proteome</keyword>
<evidence type="ECO:0000256" key="2">
    <source>
        <dbReference type="ARBA" id="ARBA00023125"/>
    </source>
</evidence>
<dbReference type="Proteomes" id="UP000290759">
    <property type="component" value="Unassembled WGS sequence"/>
</dbReference>
<evidence type="ECO:0000313" key="6">
    <source>
        <dbReference type="Proteomes" id="UP000290759"/>
    </source>
</evidence>
<dbReference type="SUPFAM" id="SSF51206">
    <property type="entry name" value="cAMP-binding domain-like"/>
    <property type="match status" value="1"/>
</dbReference>
<protein>
    <submittedName>
        <fullName evidence="5">Crp/Fnr family transcriptional regulator</fullName>
    </submittedName>
</protein>
<dbReference type="GO" id="GO:0006355">
    <property type="term" value="P:regulation of DNA-templated transcription"/>
    <property type="evidence" value="ECO:0007669"/>
    <property type="project" value="InterPro"/>
</dbReference>
<dbReference type="Gene3D" id="1.10.10.10">
    <property type="entry name" value="Winged helix-like DNA-binding domain superfamily/Winged helix DNA-binding domain"/>
    <property type="match status" value="1"/>
</dbReference>
<dbReference type="InterPro" id="IPR036388">
    <property type="entry name" value="WH-like_DNA-bd_sf"/>
</dbReference>
<reference evidence="5 6" key="1">
    <citation type="submission" date="2018-12" db="EMBL/GenBank/DDBJ databases">
        <authorList>
            <person name="Grouzdev D.S."/>
            <person name="Krutkina M.S."/>
        </authorList>
    </citation>
    <scope>NUCLEOTIDE SEQUENCE [LARGE SCALE GENOMIC DNA]</scope>
    <source>
        <strain evidence="5 6">RmlP026</strain>
    </source>
</reference>
<dbReference type="Gene3D" id="2.60.120.10">
    <property type="entry name" value="Jelly Rolls"/>
    <property type="match status" value="1"/>
</dbReference>
<dbReference type="InterPro" id="IPR036390">
    <property type="entry name" value="WH_DNA-bd_sf"/>
</dbReference>
<dbReference type="EMBL" id="QYBB01000001">
    <property type="protein sequence ID" value="RYC33912.1"/>
    <property type="molecule type" value="Genomic_DNA"/>
</dbReference>
<dbReference type="AlphaFoldDB" id="A0A4Q2UBD0"/>
<dbReference type="InterPro" id="IPR014710">
    <property type="entry name" value="RmlC-like_jellyroll"/>
</dbReference>
<name>A0A4Q2UBD0_9HYPH</name>
<dbReference type="Pfam" id="PF00027">
    <property type="entry name" value="cNMP_binding"/>
    <property type="match status" value="1"/>
</dbReference>
<comment type="caution">
    <text evidence="5">The sequence shown here is derived from an EMBL/GenBank/DDBJ whole genome shotgun (WGS) entry which is preliminary data.</text>
</comment>
<dbReference type="RefSeq" id="WP_129222771.1">
    <property type="nucleotide sequence ID" value="NZ_QYBB01000001.1"/>
</dbReference>
<organism evidence="5 6">
    <name type="scientific">Lichenibacterium minor</name>
    <dbReference type="NCBI Taxonomy" id="2316528"/>
    <lineage>
        <taxon>Bacteria</taxon>
        <taxon>Pseudomonadati</taxon>
        <taxon>Pseudomonadota</taxon>
        <taxon>Alphaproteobacteria</taxon>
        <taxon>Hyphomicrobiales</taxon>
        <taxon>Lichenihabitantaceae</taxon>
        <taxon>Lichenibacterium</taxon>
    </lineage>
</organism>
<sequence>MGEVGNAGLLVRKVASVAHLSAEERAALERLPMSIRSIPARQDIVRVGDRPSQCCLVLAGFAFRYKLIGEGRRQILNFHVPGDIPDLQSLHLPVIDHNLAALTPLTAGFIRHDAVHEVSARFPRITGALWRNTLVDAAILRERVVSIGQRDGLSRTAHFLCEMAKRLVAVDLAPGLVLPMPITQVEIADALGLSPVHVNRMVRELRERRLIALDGQRLEILDWDALARLGDFDATFLHLQADERPRLP</sequence>
<dbReference type="GO" id="GO:0003677">
    <property type="term" value="F:DNA binding"/>
    <property type="evidence" value="ECO:0007669"/>
    <property type="project" value="UniProtKB-KW"/>
</dbReference>
<evidence type="ECO:0000256" key="3">
    <source>
        <dbReference type="ARBA" id="ARBA00023163"/>
    </source>
</evidence>
<keyword evidence="2" id="KW-0238">DNA-binding</keyword>
<accession>A0A4Q2UBD0</accession>
<dbReference type="SUPFAM" id="SSF46785">
    <property type="entry name" value="Winged helix' DNA-binding domain"/>
    <property type="match status" value="1"/>
</dbReference>
<evidence type="ECO:0000256" key="1">
    <source>
        <dbReference type="ARBA" id="ARBA00023015"/>
    </source>
</evidence>
<dbReference type="InterPro" id="IPR000595">
    <property type="entry name" value="cNMP-bd_dom"/>
</dbReference>
<proteinExistence type="predicted"/>
<keyword evidence="3" id="KW-0804">Transcription</keyword>
<keyword evidence="1" id="KW-0805">Transcription regulation</keyword>
<dbReference type="InterPro" id="IPR012318">
    <property type="entry name" value="HTH_CRP"/>
</dbReference>
<evidence type="ECO:0000313" key="5">
    <source>
        <dbReference type="EMBL" id="RYC33912.1"/>
    </source>
</evidence>
<reference evidence="5 6" key="2">
    <citation type="submission" date="2019-02" db="EMBL/GenBank/DDBJ databases">
        <title>'Lichenibacterium ramalinii' gen. nov. sp. nov., 'Lichenibacterium minor' gen. nov. sp. nov.</title>
        <authorList>
            <person name="Pankratov T."/>
        </authorList>
    </citation>
    <scope>NUCLEOTIDE SEQUENCE [LARGE SCALE GENOMIC DNA]</scope>
    <source>
        <strain evidence="5 6">RmlP026</strain>
    </source>
</reference>
<dbReference type="SMART" id="SM00419">
    <property type="entry name" value="HTH_CRP"/>
    <property type="match status" value="1"/>
</dbReference>
<feature type="domain" description="HTH crp-type" evidence="4">
    <location>
        <begin position="150"/>
        <end position="224"/>
    </location>
</feature>
<dbReference type="PROSITE" id="PS51063">
    <property type="entry name" value="HTH_CRP_2"/>
    <property type="match status" value="1"/>
</dbReference>
<dbReference type="InterPro" id="IPR018490">
    <property type="entry name" value="cNMP-bd_dom_sf"/>
</dbReference>
<dbReference type="CDD" id="cd00038">
    <property type="entry name" value="CAP_ED"/>
    <property type="match status" value="1"/>
</dbReference>
<dbReference type="OrthoDB" id="7584044at2"/>
<evidence type="ECO:0000259" key="4">
    <source>
        <dbReference type="PROSITE" id="PS51063"/>
    </source>
</evidence>